<dbReference type="GO" id="GO:0003985">
    <property type="term" value="F:acetyl-CoA C-acetyltransferase activity"/>
    <property type="evidence" value="ECO:0007669"/>
    <property type="project" value="UniProtKB-EC"/>
</dbReference>
<organism evidence="10 11">
    <name type="scientific">Paenibacillus graminis</name>
    <dbReference type="NCBI Taxonomy" id="189425"/>
    <lineage>
        <taxon>Bacteria</taxon>
        <taxon>Bacillati</taxon>
        <taxon>Bacillota</taxon>
        <taxon>Bacilli</taxon>
        <taxon>Bacillales</taxon>
        <taxon>Paenibacillaceae</taxon>
        <taxon>Paenibacillus</taxon>
    </lineage>
</organism>
<dbReference type="RefSeq" id="WP_025706994.1">
    <property type="nucleotide sequence ID" value="NZ_CP009287.1"/>
</dbReference>
<dbReference type="Gene3D" id="3.40.47.10">
    <property type="match status" value="2"/>
</dbReference>
<dbReference type="STRING" id="189425.PGRAT_02180"/>
<dbReference type="PROSITE" id="PS00099">
    <property type="entry name" value="THIOLASE_3"/>
    <property type="match status" value="1"/>
</dbReference>
<dbReference type="eggNOG" id="COG0183">
    <property type="taxonomic scope" value="Bacteria"/>
</dbReference>
<keyword evidence="4 7" id="KW-0012">Acyltransferase</keyword>
<proteinExistence type="inferred from homology"/>
<dbReference type="PROSITE" id="PS00737">
    <property type="entry name" value="THIOLASE_2"/>
    <property type="match status" value="1"/>
</dbReference>
<dbReference type="HOGENOM" id="CLU_031026_0_0_9"/>
<evidence type="ECO:0000256" key="2">
    <source>
        <dbReference type="ARBA" id="ARBA00012705"/>
    </source>
</evidence>
<dbReference type="KEGG" id="pgm:PGRAT_02180"/>
<dbReference type="OrthoDB" id="9764892at2"/>
<feature type="active site" description="Proton acceptor" evidence="6">
    <location>
        <position position="348"/>
    </location>
</feature>
<dbReference type="InterPro" id="IPR020613">
    <property type="entry name" value="Thiolase_CS"/>
</dbReference>
<dbReference type="InterPro" id="IPR020616">
    <property type="entry name" value="Thiolase_N"/>
</dbReference>
<evidence type="ECO:0000256" key="5">
    <source>
        <dbReference type="ARBA" id="ARBA00030755"/>
    </source>
</evidence>
<keyword evidence="3 7" id="KW-0808">Transferase</keyword>
<dbReference type="PANTHER" id="PTHR18919">
    <property type="entry name" value="ACETYL-COA C-ACYLTRANSFERASE"/>
    <property type="match status" value="1"/>
</dbReference>
<feature type="domain" description="Thiolase C-terminal" evidence="9">
    <location>
        <begin position="270"/>
        <end position="390"/>
    </location>
</feature>
<evidence type="ECO:0000256" key="3">
    <source>
        <dbReference type="ARBA" id="ARBA00022679"/>
    </source>
</evidence>
<dbReference type="Pfam" id="PF00108">
    <property type="entry name" value="Thiolase_N"/>
    <property type="match status" value="1"/>
</dbReference>
<dbReference type="PANTHER" id="PTHR18919:SF107">
    <property type="entry name" value="ACETYL-COA ACETYLTRANSFERASE, CYTOSOLIC"/>
    <property type="match status" value="1"/>
</dbReference>
<dbReference type="NCBIfam" id="TIGR01930">
    <property type="entry name" value="AcCoA-C-Actrans"/>
    <property type="match status" value="1"/>
</dbReference>
<dbReference type="EMBL" id="CP009287">
    <property type="protein sequence ID" value="AIQ66591.1"/>
    <property type="molecule type" value="Genomic_DNA"/>
</dbReference>
<sequence>MKKVALVSPLRTAVGSFNNGLSTLSATELGANVMSACLQQSQLEPALIDQIYLGNVLQAGTGQNPARQAALKAGIPIDVPASTINTVCGSGLHAVALAYNSILAEQGSILLAGGMESMSNAPYLLRNARNGYKLGNGELIDSVVADGLTCPINKYHMGITAENIAEKYNISRLEQDEFAYGSQVKAKEAKQKQVFAEQIVPVRTKIKKADIWFSEDEHVRGDTSKEKLSNLKPVFKENGSVTAGNASGINDGAAAVLVMSEDKCKEHAVQPLAYIRGYSLVGVDPAYMGMGPVRAISSLLKDQGISLNSIDLFEINEAFAAQALAVIKELGVNPEKVNVNGGAIAIGHPVGASGARILVTLVHEMVRRSSRYGVASLCIGTGMGIAMLVENALI</sequence>
<keyword evidence="11" id="KW-1185">Reference proteome</keyword>
<comment type="similarity">
    <text evidence="1 7">Belongs to the thiolase-like superfamily. Thiolase family.</text>
</comment>
<dbReference type="PIRSF" id="PIRSF000429">
    <property type="entry name" value="Ac-CoA_Ac_transf"/>
    <property type="match status" value="1"/>
</dbReference>
<dbReference type="Pfam" id="PF02803">
    <property type="entry name" value="Thiolase_C"/>
    <property type="match status" value="1"/>
</dbReference>
<name>A0A089LYI1_9BACL</name>
<evidence type="ECO:0000313" key="10">
    <source>
        <dbReference type="EMBL" id="AIQ66591.1"/>
    </source>
</evidence>
<feature type="active site" description="Proton acceptor" evidence="6">
    <location>
        <position position="378"/>
    </location>
</feature>
<evidence type="ECO:0000259" key="8">
    <source>
        <dbReference type="Pfam" id="PF00108"/>
    </source>
</evidence>
<evidence type="ECO:0000256" key="1">
    <source>
        <dbReference type="ARBA" id="ARBA00010982"/>
    </source>
</evidence>
<protein>
    <recommendedName>
        <fullName evidence="2">acetyl-CoA C-acetyltransferase</fullName>
        <ecNumber evidence="2">2.3.1.9</ecNumber>
    </recommendedName>
    <alternativeName>
        <fullName evidence="5">Acetoacetyl-CoA thiolase</fullName>
    </alternativeName>
</protein>
<gene>
    <name evidence="10" type="ORF">PGRAT_02180</name>
</gene>
<evidence type="ECO:0000256" key="4">
    <source>
        <dbReference type="ARBA" id="ARBA00023315"/>
    </source>
</evidence>
<dbReference type="InterPro" id="IPR020610">
    <property type="entry name" value="Thiolase_AS"/>
</dbReference>
<dbReference type="InterPro" id="IPR020617">
    <property type="entry name" value="Thiolase_C"/>
</dbReference>
<dbReference type="SUPFAM" id="SSF53901">
    <property type="entry name" value="Thiolase-like"/>
    <property type="match status" value="2"/>
</dbReference>
<dbReference type="FunFam" id="3.40.47.10:FF:000010">
    <property type="entry name" value="Acetyl-CoA acetyltransferase (Thiolase)"/>
    <property type="match status" value="1"/>
</dbReference>
<dbReference type="EC" id="2.3.1.9" evidence="2"/>
<evidence type="ECO:0000256" key="6">
    <source>
        <dbReference type="PIRSR" id="PIRSR000429-1"/>
    </source>
</evidence>
<dbReference type="InterPro" id="IPR002155">
    <property type="entry name" value="Thiolase"/>
</dbReference>
<accession>A0A089LYI1</accession>
<evidence type="ECO:0000256" key="7">
    <source>
        <dbReference type="RuleBase" id="RU003557"/>
    </source>
</evidence>
<evidence type="ECO:0000313" key="11">
    <source>
        <dbReference type="Proteomes" id="UP000029500"/>
    </source>
</evidence>
<evidence type="ECO:0000259" key="9">
    <source>
        <dbReference type="Pfam" id="PF02803"/>
    </source>
</evidence>
<dbReference type="Proteomes" id="UP000029500">
    <property type="component" value="Chromosome"/>
</dbReference>
<feature type="active site" description="Acyl-thioester intermediate" evidence="6">
    <location>
        <position position="88"/>
    </location>
</feature>
<dbReference type="CDD" id="cd00751">
    <property type="entry name" value="thiolase"/>
    <property type="match status" value="1"/>
</dbReference>
<dbReference type="AlphaFoldDB" id="A0A089LYI1"/>
<dbReference type="InterPro" id="IPR016039">
    <property type="entry name" value="Thiolase-like"/>
</dbReference>
<feature type="domain" description="Thiolase N-terminal" evidence="8">
    <location>
        <begin position="4"/>
        <end position="262"/>
    </location>
</feature>
<reference evidence="10 11" key="1">
    <citation type="submission" date="2014-08" db="EMBL/GenBank/DDBJ databases">
        <title>Comparative genomics of the Paenibacillus odorifer group.</title>
        <authorList>
            <person name="den Bakker H.C."/>
            <person name="Tsai Y.-C."/>
            <person name="Martin N."/>
            <person name="Korlach J."/>
            <person name="Wiedmann M."/>
        </authorList>
    </citation>
    <scope>NUCLEOTIDE SEQUENCE [LARGE SCALE GENOMIC DNA]</scope>
    <source>
        <strain evidence="10 11">DSM 15220</strain>
    </source>
</reference>